<dbReference type="GO" id="GO:0006979">
    <property type="term" value="P:response to oxidative stress"/>
    <property type="evidence" value="ECO:0007669"/>
    <property type="project" value="TreeGrafter"/>
</dbReference>
<evidence type="ECO:0000259" key="3">
    <source>
        <dbReference type="Pfam" id="PF01855"/>
    </source>
</evidence>
<keyword evidence="8" id="KW-1185">Reference proteome</keyword>
<accession>A0A0N7MP68</accession>
<dbReference type="Gene3D" id="3.40.50.970">
    <property type="match status" value="1"/>
</dbReference>
<dbReference type="InterPro" id="IPR022367">
    <property type="entry name" value="2-oxoacid/accept_OxRdtase_asu"/>
</dbReference>
<dbReference type="FunFam" id="3.40.50.970:FF:000022">
    <property type="entry name" value="2-oxoglutarate ferredoxin oxidoreductase alpha subunit"/>
    <property type="match status" value="1"/>
</dbReference>
<feature type="domain" description="Pyruvate:ferredoxin oxidoreductase core" evidence="4">
    <location>
        <begin position="477"/>
        <end position="553"/>
    </location>
</feature>
<dbReference type="InterPro" id="IPR033412">
    <property type="entry name" value="PFOR_II"/>
</dbReference>
<keyword evidence="1" id="KW-0560">Oxidoreductase</keyword>
<evidence type="ECO:0000259" key="4">
    <source>
        <dbReference type="Pfam" id="PF17147"/>
    </source>
</evidence>
<feature type="domain" description="Pyruvate flavodoxin/ferredoxin oxidoreductase pyrimidine binding" evidence="3">
    <location>
        <begin position="214"/>
        <end position="449"/>
    </location>
</feature>
<evidence type="ECO:0000313" key="6">
    <source>
        <dbReference type="EMBL" id="CUU07046.1"/>
    </source>
</evidence>
<accession>A0A0P1L5V9</accession>
<dbReference type="STRING" id="1633631.GCA_001442925_01684"/>
<dbReference type="RefSeq" id="WP_047133575.1">
    <property type="nucleotide sequence ID" value="NZ_CZVI01000003.1"/>
</dbReference>
<dbReference type="EMBL" id="FAOP01000006">
    <property type="protein sequence ID" value="CUU07046.1"/>
    <property type="molecule type" value="Genomic_DNA"/>
</dbReference>
<evidence type="ECO:0000313" key="5">
    <source>
        <dbReference type="EMBL" id="CUS80568.1"/>
    </source>
</evidence>
<evidence type="ECO:0000313" key="8">
    <source>
        <dbReference type="Proteomes" id="UP000182200"/>
    </source>
</evidence>
<protein>
    <submittedName>
        <fullName evidence="6">2-oxoglutarate ferredoxin oxidoreductase subunit alpha</fullName>
    </submittedName>
</protein>
<dbReference type="Gene3D" id="3.40.50.920">
    <property type="match status" value="1"/>
</dbReference>
<accession>A0A0P1M8C6</accession>
<evidence type="ECO:0000259" key="2">
    <source>
        <dbReference type="Pfam" id="PF01558"/>
    </source>
</evidence>
<dbReference type="CDD" id="cd07034">
    <property type="entry name" value="TPP_PYR_PFOR_IOR-alpha_like"/>
    <property type="match status" value="1"/>
</dbReference>
<name>A0A0P1LGA1_9BACT</name>
<evidence type="ECO:0000313" key="7">
    <source>
        <dbReference type="Proteomes" id="UP000182011"/>
    </source>
</evidence>
<dbReference type="OrthoDB" id="9794954at2"/>
<proteinExistence type="predicted"/>
<dbReference type="PANTHER" id="PTHR32154">
    <property type="entry name" value="PYRUVATE-FLAVODOXIN OXIDOREDUCTASE-RELATED"/>
    <property type="match status" value="1"/>
</dbReference>
<accession>A0A0P1MG04</accession>
<dbReference type="InterPro" id="IPR002880">
    <property type="entry name" value="Pyrv_Fd/Flavodoxin_OxRdtase_N"/>
</dbReference>
<dbReference type="InterPro" id="IPR019752">
    <property type="entry name" value="Pyrv/ketoisovalerate_OxRed_cat"/>
</dbReference>
<accession>A0A0P1LGA1</accession>
<dbReference type="Proteomes" id="UP000182011">
    <property type="component" value="Unassembled WGS sequence"/>
</dbReference>
<accession>A0A0P1P6U1</accession>
<dbReference type="SUPFAM" id="SSF52518">
    <property type="entry name" value="Thiamin diphosphate-binding fold (THDP-binding)"/>
    <property type="match status" value="1"/>
</dbReference>
<feature type="domain" description="Pyruvate/ketoisovalerate oxidoreductase catalytic" evidence="2">
    <location>
        <begin position="18"/>
        <end position="179"/>
    </location>
</feature>
<dbReference type="Pfam" id="PF17147">
    <property type="entry name" value="PFOR_II"/>
    <property type="match status" value="1"/>
</dbReference>
<organism evidence="6 7">
    <name type="scientific">Candidatus Kryptonium thompsonii</name>
    <dbReference type="NCBI Taxonomy" id="1633631"/>
    <lineage>
        <taxon>Bacteria</taxon>
        <taxon>Pseudomonadati</taxon>
        <taxon>Candidatus Kryptoniota</taxon>
        <taxon>Candidatus Kryptonium</taxon>
    </lineage>
</organism>
<dbReference type="AlphaFoldDB" id="A0A0P1LGA1"/>
<dbReference type="InterPro" id="IPR002869">
    <property type="entry name" value="Pyrv_flavodox_OxRed_cen"/>
</dbReference>
<dbReference type="Pfam" id="PF01855">
    <property type="entry name" value="POR_N"/>
    <property type="match status" value="1"/>
</dbReference>
<gene>
    <name evidence="6" type="ORF">JGI4_01689</name>
    <name evidence="5" type="ORF">JGI8_00429</name>
</gene>
<reference evidence="5 8" key="1">
    <citation type="submission" date="2015-11" db="EMBL/GenBank/DDBJ databases">
        <authorList>
            <person name="Varghese N."/>
        </authorList>
    </citation>
    <scope>NUCLEOTIDE SEQUENCE [LARGE SCALE GENOMIC DNA]</scope>
    <source>
        <strain evidence="5 8">JGI-8</strain>
    </source>
</reference>
<dbReference type="EMBL" id="CZVI01000003">
    <property type="protein sequence ID" value="CUS80568.1"/>
    <property type="molecule type" value="Genomic_DNA"/>
</dbReference>
<dbReference type="SUPFAM" id="SSF53323">
    <property type="entry name" value="Pyruvate-ferredoxin oxidoreductase, PFOR, domain III"/>
    <property type="match status" value="1"/>
</dbReference>
<dbReference type="Gene3D" id="3.40.920.10">
    <property type="entry name" value="Pyruvate-ferredoxin oxidoreductase, PFOR, domain III"/>
    <property type="match status" value="1"/>
</dbReference>
<dbReference type="NCBIfam" id="TIGR03710">
    <property type="entry name" value="OAFO_sf"/>
    <property type="match status" value="1"/>
</dbReference>
<accession>A0A0P1MNL7</accession>
<dbReference type="PANTHER" id="PTHR32154:SF20">
    <property type="entry name" value="2-OXOGLUTARATE OXIDOREDUCTASE SUBUNIT KORA"/>
    <property type="match status" value="1"/>
</dbReference>
<dbReference type="SUPFAM" id="SSF52922">
    <property type="entry name" value="TK C-terminal domain-like"/>
    <property type="match status" value="1"/>
</dbReference>
<dbReference type="InterPro" id="IPR009014">
    <property type="entry name" value="Transketo_C/PFOR_II"/>
</dbReference>
<dbReference type="Pfam" id="PF01558">
    <property type="entry name" value="POR"/>
    <property type="match status" value="1"/>
</dbReference>
<dbReference type="InterPro" id="IPR050722">
    <property type="entry name" value="Pyruvate:ferred/Flavod_OxRd"/>
</dbReference>
<dbReference type="InterPro" id="IPR029061">
    <property type="entry name" value="THDP-binding"/>
</dbReference>
<reference evidence="6 7" key="2">
    <citation type="submission" date="2015-11" db="EMBL/GenBank/DDBJ databases">
        <authorList>
            <person name="Zhang Y."/>
            <person name="Guo Z."/>
        </authorList>
    </citation>
    <scope>NUCLEOTIDE SEQUENCE [LARGE SCALE GENOMIC DNA]</scope>
    <source>
        <strain evidence="6">JGI-4</strain>
    </source>
</reference>
<dbReference type="GO" id="GO:0016903">
    <property type="term" value="F:oxidoreductase activity, acting on the aldehyde or oxo group of donors"/>
    <property type="evidence" value="ECO:0007669"/>
    <property type="project" value="InterPro"/>
</dbReference>
<evidence type="ECO:0000256" key="1">
    <source>
        <dbReference type="ARBA" id="ARBA00023002"/>
    </source>
</evidence>
<accession>A0A0P1P4B6</accession>
<sequence length="579" mass="64180">MSVNSKLNDVVVRIGGEGGEGVMSAGEILTYSAARSSYRVFTFRTFPAEIKGGLAMYQLRVSPNDIYSMGDKLNILMAFNQEAFDNYASALADDGVLFYDPAECKPPENFTKKKYEVPLKELAMSAGTHLAKNMVATGFLTAVLGIPPEKSEYQIVDKFKRKGEKILEQNLTAFRSGIEYANRYLDELSRFRLGEPKKRENRVILSGNQAIGFGAIAAGCKVAVGYPITPASPILEFLARYLPRFGGKVIQNEDEISALATCVGASYAGVKVMTPTSGPGLALMTELVTYASMAELPVVIVDVQRAGPSTGMPSKTEQTDLYHAVFGGPGEAPRIVIAPANVSDCFYETIRAFNLAEEYQMPVILLSDQVLAYQTEAIPKPDINSVKIVNRIEPDYEHQNDSYLRYKITETGLAPIAIPGHPGFEYIAPGLEHNERGNPNYTPKVHTEMQKKRFKKLETLIQVLENEDSDYYKVDGAKILIVSWGSTYGAIREAIAKAEMDGIKVSHYHPRILNPLPRKKIKEIIQSYDKVIVVEQNYHGQFANILRTFVDYNPIKVNNYGGVPFTSEEIYNKIIEVSK</sequence>
<accession>A0A0S4NA33</accession>
<dbReference type="Proteomes" id="UP000182200">
    <property type="component" value="Unassembled WGS sequence"/>
</dbReference>